<evidence type="ECO:0000313" key="1">
    <source>
        <dbReference type="EMBL" id="PZR00777.1"/>
    </source>
</evidence>
<proteinExistence type="predicted"/>
<evidence type="ECO:0008006" key="3">
    <source>
        <dbReference type="Google" id="ProtNLM"/>
    </source>
</evidence>
<sequence length="119" mass="12956">MSLSGQPHDKEDAMTETFFIKRGDTSPAVRYLLMPSGVNLVGSTVRFQMRHRGGAMTLNAPALVAIPTGTPTVGYDWQAEDTAEAGQFEAEFEVTYADGAVETFPNNGFLIVRIAEDVR</sequence>
<dbReference type="EMBL" id="QFQS01000001">
    <property type="protein sequence ID" value="PZR00777.1"/>
    <property type="molecule type" value="Genomic_DNA"/>
</dbReference>
<organism evidence="1 2">
    <name type="scientific">Cereibacter sphaeroides</name>
    <name type="common">Rhodobacter sphaeroides</name>
    <dbReference type="NCBI Taxonomy" id="1063"/>
    <lineage>
        <taxon>Bacteria</taxon>
        <taxon>Pseudomonadati</taxon>
        <taxon>Pseudomonadota</taxon>
        <taxon>Alphaproteobacteria</taxon>
        <taxon>Rhodobacterales</taxon>
        <taxon>Paracoccaceae</taxon>
        <taxon>Cereibacter</taxon>
    </lineage>
</organism>
<comment type="caution">
    <text evidence="1">The sequence shown here is derived from an EMBL/GenBank/DDBJ whole genome shotgun (WGS) entry which is preliminary data.</text>
</comment>
<reference evidence="1 2" key="1">
    <citation type="submission" date="2017-08" db="EMBL/GenBank/DDBJ databases">
        <title>Infants hospitalized years apart are colonized by the same room-sourced microbial strains.</title>
        <authorList>
            <person name="Brooks B."/>
            <person name="Olm M.R."/>
            <person name="Firek B.A."/>
            <person name="Baker R."/>
            <person name="Thomas B.C."/>
            <person name="Morowitz M.J."/>
            <person name="Banfield J.F."/>
        </authorList>
    </citation>
    <scope>NUCLEOTIDE SEQUENCE [LARGE SCALE GENOMIC DNA]</scope>
    <source>
        <strain evidence="1">S2_003_000_R2_11</strain>
    </source>
</reference>
<name>A0A2W5SG11_CERSP</name>
<dbReference type="AlphaFoldDB" id="A0A2W5SG11"/>
<gene>
    <name evidence="1" type="ORF">DI533_09685</name>
</gene>
<dbReference type="Proteomes" id="UP000248975">
    <property type="component" value="Unassembled WGS sequence"/>
</dbReference>
<protein>
    <recommendedName>
        <fullName evidence="3">BppU N-terminal domain-containing protein</fullName>
    </recommendedName>
</protein>
<accession>A0A2W5SG11</accession>
<evidence type="ECO:0000313" key="2">
    <source>
        <dbReference type="Proteomes" id="UP000248975"/>
    </source>
</evidence>